<keyword evidence="1" id="KW-0862">Zinc</keyword>
<feature type="domain" description="C3H1-type" evidence="2">
    <location>
        <begin position="103"/>
        <end position="130"/>
    </location>
</feature>
<dbReference type="InterPro" id="IPR035979">
    <property type="entry name" value="RBD_domain_sf"/>
</dbReference>
<dbReference type="GO" id="GO:0004842">
    <property type="term" value="F:ubiquitin-protein transferase activity"/>
    <property type="evidence" value="ECO:0007669"/>
    <property type="project" value="InterPro"/>
</dbReference>
<dbReference type="HOGENOM" id="CLU_119160_0_0_1"/>
<dbReference type="SMART" id="SM00361">
    <property type="entry name" value="RRM_1"/>
    <property type="match status" value="1"/>
</dbReference>
<protein>
    <submittedName>
        <fullName evidence="3">MOT2 transcriptional repressor</fullName>
    </submittedName>
</protein>
<dbReference type="GO" id="GO:0016567">
    <property type="term" value="P:protein ubiquitination"/>
    <property type="evidence" value="ECO:0007669"/>
    <property type="project" value="TreeGrafter"/>
</dbReference>
<dbReference type="Pfam" id="PF00076">
    <property type="entry name" value="RRM_1"/>
    <property type="match status" value="1"/>
</dbReference>
<accession>S7W5L2</accession>
<dbReference type="InterPro" id="IPR039780">
    <property type="entry name" value="Mot2"/>
</dbReference>
<dbReference type="InterPro" id="IPR000504">
    <property type="entry name" value="RRM_dom"/>
</dbReference>
<dbReference type="SMART" id="SM00360">
    <property type="entry name" value="RRM"/>
    <property type="match status" value="1"/>
</dbReference>
<dbReference type="SUPFAM" id="SSF54928">
    <property type="entry name" value="RNA-binding domain, RBD"/>
    <property type="match status" value="1"/>
</dbReference>
<dbReference type="EMBL" id="ATCN01001057">
    <property type="protein sequence ID" value="EPR78066.1"/>
    <property type="molecule type" value="Genomic_DNA"/>
</dbReference>
<dbReference type="VEuPathDB" id="MicrosporidiaDB:SLOPH_2430"/>
<dbReference type="AlphaFoldDB" id="S7W5L2"/>
<reference evidence="4" key="1">
    <citation type="journal article" date="2013" name="PLoS Genet.">
        <title>The genome of Spraguea lophii and the basis of host-microsporidian interactions.</title>
        <authorList>
            <person name="Campbell S.E."/>
            <person name="Williams T.A."/>
            <person name="Yousuf A."/>
            <person name="Soanes D.M."/>
            <person name="Paszkiewicz K.H."/>
            <person name="Williams B.A.P."/>
        </authorList>
    </citation>
    <scope>NUCLEOTIDE SEQUENCE [LARGE SCALE GENOMIC DNA]</scope>
    <source>
        <strain evidence="4">42_110</strain>
    </source>
</reference>
<keyword evidence="1" id="KW-0479">Metal-binding</keyword>
<dbReference type="PROSITE" id="PS50103">
    <property type="entry name" value="ZF_C3H1"/>
    <property type="match status" value="1"/>
</dbReference>
<dbReference type="GO" id="GO:0003723">
    <property type="term" value="F:RNA binding"/>
    <property type="evidence" value="ECO:0007669"/>
    <property type="project" value="InterPro"/>
</dbReference>
<evidence type="ECO:0000313" key="3">
    <source>
        <dbReference type="EMBL" id="EPR78066.1"/>
    </source>
</evidence>
<proteinExistence type="predicted"/>
<feature type="zinc finger region" description="C3H1-type" evidence="1">
    <location>
        <begin position="103"/>
        <end position="130"/>
    </location>
</feature>
<evidence type="ECO:0000256" key="1">
    <source>
        <dbReference type="PROSITE-ProRule" id="PRU00723"/>
    </source>
</evidence>
<dbReference type="PANTHER" id="PTHR12603:SF0">
    <property type="entry name" value="CCR4-NOT TRANSCRIPTION COMPLEX SUBUNIT 4"/>
    <property type="match status" value="1"/>
</dbReference>
<dbReference type="InParanoid" id="S7W5L2"/>
<dbReference type="OrthoDB" id="1923159at2759"/>
<dbReference type="PANTHER" id="PTHR12603">
    <property type="entry name" value="CCR4-NOT TRANSCRIPTION COMPLEX RELATED"/>
    <property type="match status" value="1"/>
</dbReference>
<evidence type="ECO:0000313" key="4">
    <source>
        <dbReference type="Proteomes" id="UP000014978"/>
    </source>
</evidence>
<evidence type="ECO:0000259" key="2">
    <source>
        <dbReference type="PROSITE" id="PS50103"/>
    </source>
</evidence>
<dbReference type="GO" id="GO:0008270">
    <property type="term" value="F:zinc ion binding"/>
    <property type="evidence" value="ECO:0007669"/>
    <property type="project" value="UniProtKB-KW"/>
</dbReference>
<dbReference type="OMA" id="IREMDGF"/>
<organism evidence="3 4">
    <name type="scientific">Spraguea lophii (strain 42_110)</name>
    <name type="common">Microsporidian parasite</name>
    <dbReference type="NCBI Taxonomy" id="1358809"/>
    <lineage>
        <taxon>Eukaryota</taxon>
        <taxon>Fungi</taxon>
        <taxon>Fungi incertae sedis</taxon>
        <taxon>Microsporidia</taxon>
        <taxon>Spragueidae</taxon>
        <taxon>Spraguea</taxon>
    </lineage>
</organism>
<dbReference type="InterPro" id="IPR000571">
    <property type="entry name" value="Znf_CCCH"/>
</dbReference>
<keyword evidence="1" id="KW-0863">Zinc-finger</keyword>
<name>S7W5L2_SPRLO</name>
<dbReference type="Gene3D" id="3.30.70.330">
    <property type="match status" value="1"/>
</dbReference>
<dbReference type="CDD" id="cd12438">
    <property type="entry name" value="RRM_CNOT4"/>
    <property type="match status" value="1"/>
</dbReference>
<dbReference type="GO" id="GO:0030014">
    <property type="term" value="C:CCR4-NOT complex"/>
    <property type="evidence" value="ECO:0007669"/>
    <property type="project" value="InterPro"/>
</dbReference>
<dbReference type="InterPro" id="IPR034261">
    <property type="entry name" value="CNOT4_RRM"/>
</dbReference>
<gene>
    <name evidence="3" type="ORF">SLOPH_2430</name>
</gene>
<keyword evidence="4" id="KW-1185">Reference proteome</keyword>
<comment type="caution">
    <text evidence="3">The sequence shown here is derived from an EMBL/GenBank/DDBJ whole genome shotgun (WGS) entry which is preliminary data.</text>
</comment>
<dbReference type="Proteomes" id="UP000014978">
    <property type="component" value="Unassembled WGS sequence"/>
</dbReference>
<dbReference type="InterPro" id="IPR012677">
    <property type="entry name" value="Nucleotide-bd_a/b_plait_sf"/>
</dbReference>
<dbReference type="STRING" id="1358809.S7W5L2"/>
<dbReference type="InterPro" id="IPR003954">
    <property type="entry name" value="RRM_euk-type"/>
</dbReference>
<sequence length="196" mass="22905">MSNIFNTIETRDMSEHDKSGLRVIQKNLVYVIGIPYKYGCEELLKNNDFFGQFGHIKKLVLKNRSSENSISCYITYATEKDAVYCISEVDESLLDGRIIKCTFGTTKYCSFFLKNQLCQNTDCMYLHENGKEKDSLTKEEMAMGKSKLHNFKIINKNKERIGKNNNMYKNIKSLFVYKDNEVYTPPRKIYFNLDDL</sequence>